<gene>
    <name evidence="1" type="ORF">SG35_011810</name>
</gene>
<keyword evidence="2" id="KW-1185">Reference proteome</keyword>
<dbReference type="AlphaFoldDB" id="A0AAE9YX88"/>
<organism evidence="1 2">
    <name type="scientific">Thalassomonas actiniarum</name>
    <dbReference type="NCBI Taxonomy" id="485447"/>
    <lineage>
        <taxon>Bacteria</taxon>
        <taxon>Pseudomonadati</taxon>
        <taxon>Pseudomonadota</taxon>
        <taxon>Gammaproteobacteria</taxon>
        <taxon>Alteromonadales</taxon>
        <taxon>Colwelliaceae</taxon>
        <taxon>Thalassomonas</taxon>
    </lineage>
</organism>
<evidence type="ECO:0000313" key="2">
    <source>
        <dbReference type="Proteomes" id="UP000032568"/>
    </source>
</evidence>
<name>A0AAE9YX88_9GAMM</name>
<sequence length="94" mass="10540">MDINLEKFDKSAVAILRHLAAEFPTGKRIDFKSLFTTDPSDDEFDTHRGAITVLRDKKLIVETKSAKFTLSNEGLTMFGIADIKSHLQTKVDAQ</sequence>
<reference evidence="1 2" key="2">
    <citation type="journal article" date="2022" name="Mar. Drugs">
        <title>Bioassay-Guided Fractionation Leads to the Detection of Cholic Acid Generated by the Rare Thalassomonas sp.</title>
        <authorList>
            <person name="Pheiffer F."/>
            <person name="Schneider Y.K."/>
            <person name="Hansen E.H."/>
            <person name="Andersen J.H."/>
            <person name="Isaksson J."/>
            <person name="Busche T."/>
            <person name="R C."/>
            <person name="Kalinowski J."/>
            <person name="Zyl L.V."/>
            <person name="Trindade M."/>
        </authorList>
    </citation>
    <scope>NUCLEOTIDE SEQUENCE [LARGE SCALE GENOMIC DNA]</scope>
    <source>
        <strain evidence="1 2">A5K-106</strain>
    </source>
</reference>
<evidence type="ECO:0000313" key="1">
    <source>
        <dbReference type="EMBL" id="WDE01262.1"/>
    </source>
</evidence>
<proteinExistence type="predicted"/>
<dbReference type="KEGG" id="tact:SG35_011810"/>
<reference evidence="1 2" key="1">
    <citation type="journal article" date="2015" name="Genome Announc.">
        <title>Draft Genome Sequences of Marine Isolates of Thalassomonas viridans and Thalassomonas actiniarum.</title>
        <authorList>
            <person name="Olonade I."/>
            <person name="van Zyl L.J."/>
            <person name="Trindade M."/>
        </authorList>
    </citation>
    <scope>NUCLEOTIDE SEQUENCE [LARGE SCALE GENOMIC DNA]</scope>
    <source>
        <strain evidence="1 2">A5K-106</strain>
    </source>
</reference>
<accession>A0AAE9YX88</accession>
<dbReference type="Proteomes" id="UP000032568">
    <property type="component" value="Chromosome"/>
</dbReference>
<dbReference type="RefSeq" id="WP_044831554.1">
    <property type="nucleotide sequence ID" value="NZ_CP059735.1"/>
</dbReference>
<protein>
    <submittedName>
        <fullName evidence="1">Uncharacterized protein</fullName>
    </submittedName>
</protein>
<dbReference type="EMBL" id="CP059735">
    <property type="protein sequence ID" value="WDE01262.1"/>
    <property type="molecule type" value="Genomic_DNA"/>
</dbReference>